<feature type="chain" id="PRO_5015569656" evidence="3">
    <location>
        <begin position="24"/>
        <end position="373"/>
    </location>
</feature>
<dbReference type="CDD" id="cd06911">
    <property type="entry name" value="VirB9_CagX_TrbG"/>
    <property type="match status" value="1"/>
</dbReference>
<name>A0A2U2BNR8_ALCFA</name>
<dbReference type="AlphaFoldDB" id="A0A2U2BNR8"/>
<evidence type="ECO:0000313" key="5">
    <source>
        <dbReference type="Proteomes" id="UP000245216"/>
    </source>
</evidence>
<dbReference type="InterPro" id="IPR010258">
    <property type="entry name" value="Conjugal_tfr_TrbG/VirB9/CagX"/>
</dbReference>
<accession>A0A2U2BNR8</accession>
<sequence>MNRFAETALAVALACAVVAPAAALDQPKRSTSDHRVRYASFDPANVIQLDAVIGVATMIELEKGEQYQFHVFGDSEAYDFTFHDNYVFFKPMMAEADGNLILVTDRRNYTFRLSYHDDRKTNAALYKLVIRYPDSDAVQTRQQARQHHVQNAFAQAGLPMNWQAYTKSGDLDLAPVHAWDDGQQTWLQFAPAAEIPVVYRVTEDGQEVLTNYHMADHRTMVLHRTSKRWHVRLGNRVVAIHNSAFGQTPATPYTGTVSPSVERIVHGVEPASLPAPAVEPTAPTATYPIASTLSPQANQLAPRQLKVQDGQTWMQFGPGPLPLVQPFDESGLPFQAKTTIQPDNVIVIESTAPAWQSQQGASIHTFTTKEHLK</sequence>
<dbReference type="InterPro" id="IPR038161">
    <property type="entry name" value="VirB9/CagX/TrbG_C_sf"/>
</dbReference>
<comment type="similarity">
    <text evidence="1">Belongs to the TrbG/VirB9 family.</text>
</comment>
<dbReference type="EMBL" id="QEXO01000001">
    <property type="protein sequence ID" value="PWE15616.1"/>
    <property type="molecule type" value="Genomic_DNA"/>
</dbReference>
<dbReference type="Gene3D" id="2.60.40.2500">
    <property type="match status" value="1"/>
</dbReference>
<reference evidence="4 5" key="1">
    <citation type="submission" date="2018-05" db="EMBL/GenBank/DDBJ databases">
        <title>Genome Sequence of an Efficient Indole-Degrading Bacterium, Alcaligenes sp.YBY.</title>
        <authorList>
            <person name="Yang B."/>
        </authorList>
    </citation>
    <scope>NUCLEOTIDE SEQUENCE [LARGE SCALE GENOMIC DNA]</scope>
    <source>
        <strain evidence="4 5">YBY</strain>
    </source>
</reference>
<comment type="caution">
    <text evidence="4">The sequence shown here is derived from an EMBL/GenBank/DDBJ whole genome shotgun (WGS) entry which is preliminary data.</text>
</comment>
<dbReference type="InterPro" id="IPR033645">
    <property type="entry name" value="VirB9/CagX/TrbG_C"/>
</dbReference>
<protein>
    <submittedName>
        <fullName evidence="4">Type VI secretion protein</fullName>
    </submittedName>
</protein>
<evidence type="ECO:0000256" key="2">
    <source>
        <dbReference type="ARBA" id="ARBA00022729"/>
    </source>
</evidence>
<reference evidence="4 5" key="2">
    <citation type="submission" date="2018-05" db="EMBL/GenBank/DDBJ databases">
        <authorList>
            <person name="Lanie J.A."/>
            <person name="Ng W.-L."/>
            <person name="Kazmierczak K.M."/>
            <person name="Andrzejewski T.M."/>
            <person name="Davidsen T.M."/>
            <person name="Wayne K.J."/>
            <person name="Tettelin H."/>
            <person name="Glass J.I."/>
            <person name="Rusch D."/>
            <person name="Podicherti R."/>
            <person name="Tsui H.-C.T."/>
            <person name="Winkler M.E."/>
        </authorList>
    </citation>
    <scope>NUCLEOTIDE SEQUENCE [LARGE SCALE GENOMIC DNA]</scope>
    <source>
        <strain evidence="4 5">YBY</strain>
    </source>
</reference>
<evidence type="ECO:0000313" key="4">
    <source>
        <dbReference type="EMBL" id="PWE15616.1"/>
    </source>
</evidence>
<proteinExistence type="inferred from homology"/>
<evidence type="ECO:0000256" key="1">
    <source>
        <dbReference type="ARBA" id="ARBA00006135"/>
    </source>
</evidence>
<evidence type="ECO:0000256" key="3">
    <source>
        <dbReference type="SAM" id="SignalP"/>
    </source>
</evidence>
<dbReference type="RefSeq" id="WP_109088316.1">
    <property type="nucleotide sequence ID" value="NZ_QEXO01000001.1"/>
</dbReference>
<organism evidence="4 5">
    <name type="scientific">Alcaligenes faecalis</name>
    <dbReference type="NCBI Taxonomy" id="511"/>
    <lineage>
        <taxon>Bacteria</taxon>
        <taxon>Pseudomonadati</taxon>
        <taxon>Pseudomonadota</taxon>
        <taxon>Betaproteobacteria</taxon>
        <taxon>Burkholderiales</taxon>
        <taxon>Alcaligenaceae</taxon>
        <taxon>Alcaligenes</taxon>
    </lineage>
</organism>
<dbReference type="Proteomes" id="UP000245216">
    <property type="component" value="Unassembled WGS sequence"/>
</dbReference>
<gene>
    <name evidence="4" type="ORF">DF183_02470</name>
</gene>
<dbReference type="Pfam" id="PF03524">
    <property type="entry name" value="CagX"/>
    <property type="match status" value="1"/>
</dbReference>
<keyword evidence="2 3" id="KW-0732">Signal</keyword>
<feature type="signal peptide" evidence="3">
    <location>
        <begin position="1"/>
        <end position="23"/>
    </location>
</feature>